<protein>
    <submittedName>
        <fullName evidence="2">Acyltransferase</fullName>
    </submittedName>
</protein>
<keyword evidence="1" id="KW-0472">Membrane</keyword>
<dbReference type="InterPro" id="IPR036514">
    <property type="entry name" value="SGNH_hydro_sf"/>
</dbReference>
<dbReference type="CDD" id="cd01840">
    <property type="entry name" value="SGNH_hydrolase_yrhL_like"/>
    <property type="match status" value="1"/>
</dbReference>
<dbReference type="Proteomes" id="UP001597196">
    <property type="component" value="Unassembled WGS sequence"/>
</dbReference>
<gene>
    <name evidence="2" type="ORF">ACFQ4P_08550</name>
</gene>
<keyword evidence="3" id="KW-1185">Reference proteome</keyword>
<keyword evidence="2" id="KW-0012">Acyltransferase</keyword>
<organism evidence="2 3">
    <name type="scientific">Lacticaseibacillus mingshuiensis</name>
    <dbReference type="NCBI Taxonomy" id="2799574"/>
    <lineage>
        <taxon>Bacteria</taxon>
        <taxon>Bacillati</taxon>
        <taxon>Bacillota</taxon>
        <taxon>Bacilli</taxon>
        <taxon>Lactobacillales</taxon>
        <taxon>Lactobacillaceae</taxon>
        <taxon>Lacticaseibacillus</taxon>
    </lineage>
</organism>
<evidence type="ECO:0000313" key="2">
    <source>
        <dbReference type="EMBL" id="MFD1430295.1"/>
    </source>
</evidence>
<feature type="transmembrane region" description="Helical" evidence="1">
    <location>
        <begin position="12"/>
        <end position="32"/>
    </location>
</feature>
<keyword evidence="1" id="KW-1133">Transmembrane helix</keyword>
<proteinExistence type="predicted"/>
<keyword evidence="1" id="KW-0812">Transmembrane</keyword>
<dbReference type="GO" id="GO:0016746">
    <property type="term" value="F:acyltransferase activity"/>
    <property type="evidence" value="ECO:0007669"/>
    <property type="project" value="UniProtKB-KW"/>
</dbReference>
<accession>A0ABW4CKW7</accession>
<sequence length="265" mass="28785">MRAQQHHQNHRMIWVIIAVILIIAGVGTAFFVHQQQAVKARETSLSRASSQSASRAKASSIAESKKASSIAASSSKAKLASEMAADPLYKAYKKYGLTYEMIQVAKTLQISAVGDSVMLGSDYGLKELFPQIQLDASVSRQVSEGPALLQKLQAAGRLADVVVVGLGTNGPVDADAIKAVMDVVGTSRQVFWVTNYAPETSWMTTNNQEIEKAASTYDNFTVIDWAKLVAPHKDWLTADGVHPEVNGQAWYYTLIVKTVMAKVLK</sequence>
<name>A0ABW4CKW7_9LACO</name>
<dbReference type="RefSeq" id="WP_203626612.1">
    <property type="nucleotide sequence ID" value="NZ_BOLQ01000006.1"/>
</dbReference>
<evidence type="ECO:0000256" key="1">
    <source>
        <dbReference type="SAM" id="Phobius"/>
    </source>
</evidence>
<dbReference type="SUPFAM" id="SSF52266">
    <property type="entry name" value="SGNH hydrolase"/>
    <property type="match status" value="1"/>
</dbReference>
<dbReference type="Gene3D" id="3.40.50.1110">
    <property type="entry name" value="SGNH hydrolase"/>
    <property type="match status" value="1"/>
</dbReference>
<evidence type="ECO:0000313" key="3">
    <source>
        <dbReference type="Proteomes" id="UP001597196"/>
    </source>
</evidence>
<dbReference type="EMBL" id="JBHTOC010000011">
    <property type="protein sequence ID" value="MFD1430295.1"/>
    <property type="molecule type" value="Genomic_DNA"/>
</dbReference>
<reference evidence="3" key="1">
    <citation type="journal article" date="2019" name="Int. J. Syst. Evol. Microbiol.">
        <title>The Global Catalogue of Microorganisms (GCM) 10K type strain sequencing project: providing services to taxonomists for standard genome sequencing and annotation.</title>
        <authorList>
            <consortium name="The Broad Institute Genomics Platform"/>
            <consortium name="The Broad Institute Genome Sequencing Center for Infectious Disease"/>
            <person name="Wu L."/>
            <person name="Ma J."/>
        </authorList>
    </citation>
    <scope>NUCLEOTIDE SEQUENCE [LARGE SCALE GENOMIC DNA]</scope>
    <source>
        <strain evidence="3">CCM 8980</strain>
    </source>
</reference>
<comment type="caution">
    <text evidence="2">The sequence shown here is derived from an EMBL/GenBank/DDBJ whole genome shotgun (WGS) entry which is preliminary data.</text>
</comment>
<keyword evidence="2" id="KW-0808">Transferase</keyword>